<dbReference type="EMBL" id="JASNWA010000003">
    <property type="protein sequence ID" value="KAK3178580.1"/>
    <property type="molecule type" value="Genomic_DNA"/>
</dbReference>
<dbReference type="AlphaFoldDB" id="A0AAD9ZGI3"/>
<dbReference type="Pfam" id="PF06398">
    <property type="entry name" value="Pex24p"/>
    <property type="match status" value="1"/>
</dbReference>
<dbReference type="GO" id="GO:0005778">
    <property type="term" value="C:peroxisomal membrane"/>
    <property type="evidence" value="ECO:0007669"/>
    <property type="project" value="UniProtKB-ARBA"/>
</dbReference>
<accession>A0AAD9ZGI3</accession>
<dbReference type="PANTHER" id="PTHR28304:SF2">
    <property type="entry name" value="PEROXISOMAL MEMBRANE PROTEIN PEX29"/>
    <property type="match status" value="1"/>
</dbReference>
<evidence type="ECO:0000256" key="3">
    <source>
        <dbReference type="ARBA" id="ARBA00022989"/>
    </source>
</evidence>
<evidence type="ECO:0000259" key="7">
    <source>
        <dbReference type="Pfam" id="PF06398"/>
    </source>
</evidence>
<evidence type="ECO:0000256" key="1">
    <source>
        <dbReference type="ARBA" id="ARBA00004141"/>
    </source>
</evidence>
<feature type="compositionally biased region" description="Basic and acidic residues" evidence="5">
    <location>
        <begin position="27"/>
        <end position="39"/>
    </location>
</feature>
<evidence type="ECO:0000313" key="9">
    <source>
        <dbReference type="Proteomes" id="UP001276659"/>
    </source>
</evidence>
<evidence type="ECO:0000256" key="5">
    <source>
        <dbReference type="SAM" id="MobiDB-lite"/>
    </source>
</evidence>
<evidence type="ECO:0000256" key="6">
    <source>
        <dbReference type="SAM" id="Phobius"/>
    </source>
</evidence>
<organism evidence="8 9">
    <name type="scientific">Lepraria neglecta</name>
    <dbReference type="NCBI Taxonomy" id="209136"/>
    <lineage>
        <taxon>Eukaryota</taxon>
        <taxon>Fungi</taxon>
        <taxon>Dikarya</taxon>
        <taxon>Ascomycota</taxon>
        <taxon>Pezizomycotina</taxon>
        <taxon>Lecanoromycetes</taxon>
        <taxon>OSLEUM clade</taxon>
        <taxon>Lecanoromycetidae</taxon>
        <taxon>Lecanorales</taxon>
        <taxon>Lecanorineae</taxon>
        <taxon>Stereocaulaceae</taxon>
        <taxon>Lepraria</taxon>
    </lineage>
</organism>
<dbReference type="InterPro" id="IPR010482">
    <property type="entry name" value="TECPR1-like_DysF"/>
</dbReference>
<feature type="compositionally biased region" description="Basic and acidic residues" evidence="5">
    <location>
        <begin position="47"/>
        <end position="58"/>
    </location>
</feature>
<keyword evidence="3 6" id="KW-1133">Transmembrane helix</keyword>
<feature type="domain" description="TECPR1-like DysF" evidence="7">
    <location>
        <begin position="104"/>
        <end position="467"/>
    </location>
</feature>
<dbReference type="InterPro" id="IPR052816">
    <property type="entry name" value="Peroxisomal_Membrane_PEX28-32"/>
</dbReference>
<feature type="transmembrane region" description="Helical" evidence="6">
    <location>
        <begin position="275"/>
        <end position="294"/>
    </location>
</feature>
<keyword evidence="4 6" id="KW-0472">Membrane</keyword>
<evidence type="ECO:0000256" key="4">
    <source>
        <dbReference type="ARBA" id="ARBA00023136"/>
    </source>
</evidence>
<reference evidence="8" key="1">
    <citation type="submission" date="2022-11" db="EMBL/GenBank/DDBJ databases">
        <title>Chromosomal genome sequence assembly and mating type (MAT) locus characterization of the leprose asexual lichenized fungus Lepraria neglecta (Nyl.) Erichsen.</title>
        <authorList>
            <person name="Allen J.L."/>
            <person name="Pfeffer B."/>
        </authorList>
    </citation>
    <scope>NUCLEOTIDE SEQUENCE</scope>
    <source>
        <strain evidence="8">Allen 5258</strain>
    </source>
</reference>
<dbReference type="Proteomes" id="UP001276659">
    <property type="component" value="Unassembled WGS sequence"/>
</dbReference>
<evidence type="ECO:0000313" key="8">
    <source>
        <dbReference type="EMBL" id="KAK3178580.1"/>
    </source>
</evidence>
<sequence>MDEYTADAFANREEPIPVIAVGNDGPPSDHKGKRERLKESLGGTSSKLKDKLHEHGSGNKEYGYSLQDRLFTKLLQQVLPEEEVDELDMAPDVRSSKYINRPSFSLPLMTNNFRRFNARIGVVFVFQNRLERLLAWRKPPQTISLLAVCTFVCLEPYLIPVLPIAAALLLFMVPAYLARHPPPPTTIGSATYSMNGPPLAPPRTIKPAAEMSKDFFRNMRDLQNCMDDFATIHDLILKTVTPPTNFSNEPLSSTIFLFLFIATCLLFITSHLLPWRFIALIVCWTGIALGHPSIQQLFITNHEEYLAPQERTAQSWLDAWISYDIVLDAPPEKREVEVFELQRRKGGSNGEWEGWMFSPTPYDPLSPQRISGDRPKGTRFFEDVAPPRGWEWGDKKWVLDLASREWVEERMVQGVEVEVEGERWVSDLAGDEDAAELKAVGKGTTKHWEEGSGNSRMGEWRRRRWVRMVRRKVVGTETSAGTAAS</sequence>
<gene>
    <name evidence="8" type="ORF">OEA41_000717</name>
</gene>
<keyword evidence="9" id="KW-1185">Reference proteome</keyword>
<name>A0AAD9ZGI3_9LECA</name>
<dbReference type="GO" id="GO:0007031">
    <property type="term" value="P:peroxisome organization"/>
    <property type="evidence" value="ECO:0007669"/>
    <property type="project" value="TreeGrafter"/>
</dbReference>
<keyword evidence="2 6" id="KW-0812">Transmembrane</keyword>
<dbReference type="PANTHER" id="PTHR28304">
    <property type="entry name" value="PEROXISOMAL MEMBRANE PROTEIN PEX29"/>
    <property type="match status" value="1"/>
</dbReference>
<comment type="caution">
    <text evidence="8">The sequence shown here is derived from an EMBL/GenBank/DDBJ whole genome shotgun (WGS) entry which is preliminary data.</text>
</comment>
<comment type="subcellular location">
    <subcellularLocation>
        <location evidence="1">Membrane</location>
        <topology evidence="1">Multi-pass membrane protein</topology>
    </subcellularLocation>
</comment>
<proteinExistence type="predicted"/>
<evidence type="ECO:0000256" key="2">
    <source>
        <dbReference type="ARBA" id="ARBA00022692"/>
    </source>
</evidence>
<protein>
    <recommendedName>
        <fullName evidence="7">TECPR1-like DysF domain-containing protein</fullName>
    </recommendedName>
</protein>
<feature type="transmembrane region" description="Helical" evidence="6">
    <location>
        <begin position="145"/>
        <end position="173"/>
    </location>
</feature>
<feature type="region of interest" description="Disordered" evidence="5">
    <location>
        <begin position="1"/>
        <end position="60"/>
    </location>
</feature>
<feature type="transmembrane region" description="Helical" evidence="6">
    <location>
        <begin position="251"/>
        <end position="268"/>
    </location>
</feature>